<evidence type="ECO:0000256" key="14">
    <source>
        <dbReference type="SAM" id="SignalP"/>
    </source>
</evidence>
<dbReference type="InterPro" id="IPR039426">
    <property type="entry name" value="TonB-dep_rcpt-like"/>
</dbReference>
<comment type="subcellular location">
    <subcellularLocation>
        <location evidence="1 12">Cell outer membrane</location>
        <topology evidence="1 12">Multi-pass membrane protein</topology>
    </subcellularLocation>
</comment>
<evidence type="ECO:0000256" key="10">
    <source>
        <dbReference type="ARBA" id="ARBA00023136"/>
    </source>
</evidence>
<keyword evidence="2 12" id="KW-0813">Transport</keyword>
<evidence type="ECO:0000256" key="9">
    <source>
        <dbReference type="ARBA" id="ARBA00023077"/>
    </source>
</evidence>
<dbReference type="InterPro" id="IPR037066">
    <property type="entry name" value="Plug_dom_sf"/>
</dbReference>
<evidence type="ECO:0000256" key="7">
    <source>
        <dbReference type="ARBA" id="ARBA00023004"/>
    </source>
</evidence>
<evidence type="ECO:0000256" key="12">
    <source>
        <dbReference type="PROSITE-ProRule" id="PRU01360"/>
    </source>
</evidence>
<feature type="domain" description="TonB-dependent receptor-like beta-barrel" evidence="15">
    <location>
        <begin position="306"/>
        <end position="754"/>
    </location>
</feature>
<dbReference type="Pfam" id="PF13620">
    <property type="entry name" value="CarboxypepD_reg"/>
    <property type="match status" value="1"/>
</dbReference>
<reference evidence="18" key="1">
    <citation type="journal article" date="2019" name="Int. J. Syst. Evol. Microbiol.">
        <title>The Global Catalogue of Microorganisms (GCM) 10K type strain sequencing project: providing services to taxonomists for standard genome sequencing and annotation.</title>
        <authorList>
            <consortium name="The Broad Institute Genomics Platform"/>
            <consortium name="The Broad Institute Genome Sequencing Center for Infectious Disease"/>
            <person name="Wu L."/>
            <person name="Ma J."/>
        </authorList>
    </citation>
    <scope>NUCLEOTIDE SEQUENCE [LARGE SCALE GENOMIC DNA]</scope>
    <source>
        <strain evidence="18">JCM 17664</strain>
    </source>
</reference>
<keyword evidence="3 12" id="KW-1134">Transmembrane beta strand</keyword>
<evidence type="ECO:0000256" key="8">
    <source>
        <dbReference type="ARBA" id="ARBA00023065"/>
    </source>
</evidence>
<keyword evidence="7" id="KW-0408">Iron</keyword>
<dbReference type="Pfam" id="PF00593">
    <property type="entry name" value="TonB_dep_Rec_b-barrel"/>
    <property type="match status" value="1"/>
</dbReference>
<evidence type="ECO:0000256" key="13">
    <source>
        <dbReference type="RuleBase" id="RU003357"/>
    </source>
</evidence>
<dbReference type="Proteomes" id="UP001501207">
    <property type="component" value="Unassembled WGS sequence"/>
</dbReference>
<dbReference type="InterPro" id="IPR012910">
    <property type="entry name" value="Plug_dom"/>
</dbReference>
<dbReference type="InterPro" id="IPR000531">
    <property type="entry name" value="Beta-barrel_TonB"/>
</dbReference>
<feature type="signal peptide" evidence="14">
    <location>
        <begin position="1"/>
        <end position="20"/>
    </location>
</feature>
<name>A0ABP8FJ73_9BACT</name>
<proteinExistence type="inferred from homology"/>
<gene>
    <name evidence="17" type="ORF">GCM10023143_10050</name>
</gene>
<dbReference type="Gene3D" id="2.60.40.1120">
    <property type="entry name" value="Carboxypeptidase-like, regulatory domain"/>
    <property type="match status" value="1"/>
</dbReference>
<keyword evidence="8" id="KW-0406">Ion transport</keyword>
<organism evidence="17 18">
    <name type="scientific">Compostibacter hankyongensis</name>
    <dbReference type="NCBI Taxonomy" id="1007089"/>
    <lineage>
        <taxon>Bacteria</taxon>
        <taxon>Pseudomonadati</taxon>
        <taxon>Bacteroidota</taxon>
        <taxon>Chitinophagia</taxon>
        <taxon>Chitinophagales</taxon>
        <taxon>Chitinophagaceae</taxon>
        <taxon>Compostibacter</taxon>
    </lineage>
</organism>
<evidence type="ECO:0000313" key="17">
    <source>
        <dbReference type="EMBL" id="GAA4305040.1"/>
    </source>
</evidence>
<dbReference type="PANTHER" id="PTHR32552:SF68">
    <property type="entry name" value="FERRICHROME OUTER MEMBRANE TRANSPORTER_PHAGE RECEPTOR"/>
    <property type="match status" value="1"/>
</dbReference>
<protein>
    <submittedName>
        <fullName evidence="17">TonB-dependent receptor</fullName>
    </submittedName>
</protein>
<feature type="chain" id="PRO_5045549237" evidence="14">
    <location>
        <begin position="21"/>
        <end position="796"/>
    </location>
</feature>
<evidence type="ECO:0000256" key="2">
    <source>
        <dbReference type="ARBA" id="ARBA00022448"/>
    </source>
</evidence>
<keyword evidence="4" id="KW-0410">Iron transport</keyword>
<accession>A0ABP8FJ73</accession>
<dbReference type="InterPro" id="IPR008969">
    <property type="entry name" value="CarboxyPept-like_regulatory"/>
</dbReference>
<dbReference type="SUPFAM" id="SSF49464">
    <property type="entry name" value="Carboxypeptidase regulatory domain-like"/>
    <property type="match status" value="1"/>
</dbReference>
<dbReference type="Gene3D" id="2.40.170.20">
    <property type="entry name" value="TonB-dependent receptor, beta-barrel domain"/>
    <property type="match status" value="1"/>
</dbReference>
<dbReference type="Gene3D" id="2.170.130.10">
    <property type="entry name" value="TonB-dependent receptor, plug domain"/>
    <property type="match status" value="1"/>
</dbReference>
<evidence type="ECO:0000259" key="15">
    <source>
        <dbReference type="Pfam" id="PF00593"/>
    </source>
</evidence>
<keyword evidence="17" id="KW-0675">Receptor</keyword>
<comment type="caution">
    <text evidence="17">The sequence shown here is derived from an EMBL/GenBank/DDBJ whole genome shotgun (WGS) entry which is preliminary data.</text>
</comment>
<keyword evidence="10 12" id="KW-0472">Membrane</keyword>
<evidence type="ECO:0000256" key="1">
    <source>
        <dbReference type="ARBA" id="ARBA00004571"/>
    </source>
</evidence>
<dbReference type="InterPro" id="IPR036942">
    <property type="entry name" value="Beta-barrel_TonB_sf"/>
</dbReference>
<comment type="similarity">
    <text evidence="12 13">Belongs to the TonB-dependent receptor family.</text>
</comment>
<evidence type="ECO:0000256" key="5">
    <source>
        <dbReference type="ARBA" id="ARBA00022692"/>
    </source>
</evidence>
<evidence type="ECO:0000256" key="11">
    <source>
        <dbReference type="ARBA" id="ARBA00023237"/>
    </source>
</evidence>
<feature type="domain" description="TonB-dependent receptor plug" evidence="16">
    <location>
        <begin position="118"/>
        <end position="226"/>
    </location>
</feature>
<dbReference type="Pfam" id="PF07715">
    <property type="entry name" value="Plug"/>
    <property type="match status" value="1"/>
</dbReference>
<evidence type="ECO:0000256" key="6">
    <source>
        <dbReference type="ARBA" id="ARBA00022729"/>
    </source>
</evidence>
<dbReference type="PANTHER" id="PTHR32552">
    <property type="entry name" value="FERRICHROME IRON RECEPTOR-RELATED"/>
    <property type="match status" value="1"/>
</dbReference>
<evidence type="ECO:0000256" key="4">
    <source>
        <dbReference type="ARBA" id="ARBA00022496"/>
    </source>
</evidence>
<dbReference type="EMBL" id="BAABFN010000001">
    <property type="protein sequence ID" value="GAA4305040.1"/>
    <property type="molecule type" value="Genomic_DNA"/>
</dbReference>
<dbReference type="RefSeq" id="WP_344976376.1">
    <property type="nucleotide sequence ID" value="NZ_BAABFN010000001.1"/>
</dbReference>
<keyword evidence="6 14" id="KW-0732">Signal</keyword>
<evidence type="ECO:0000256" key="3">
    <source>
        <dbReference type="ARBA" id="ARBA00022452"/>
    </source>
</evidence>
<keyword evidence="11 12" id="KW-0998">Cell outer membrane</keyword>
<sequence length="796" mass="89714">MQKKLRLLTLLLGMSITASAQLHFSGKVLDDQNGKPLTDATVLLQARRTHADRTGPEGGFSFSGLPSGNYTLTVRYIGYRTITKTIVLDQDVSGYTVRLTHTGLFVKPVEISSLRAGKDAPFTRSELSAEDLKKDNLGQDIPYLLNQLPSVVTGSDAGAGVGYTSLWVRGTDASRINATINGIPMNDAESSAAIWVDLPDLISSTGSLQLQRGAGTSTNGAGAFGATLNLSTNEFHEKAYGEIDNSYGSFNTWKHTVKAGTGLLNNHFTVDARLSSITSDGYIDRATSDLKSFYTSFAYLNKKTSLRFNLFSGKEKTYQAWNGVPEDTLKAGNRTYNGLGLKPDGSYYENQTDNYLQTYYQLFLNQEINERWNFNVAAFLTRGKGYYEEYLPDESLSGYGIPDVMLPHDTIRQTDLVRDRWLDNYFYGTVFSLNHTGKGPDWNLGGGWNRYDGKHYGEVIWAKYGADKDFRYYYNMAHKYDFNLYWKGEQAIAGGLKAFLDIQYRSVQYNINGFDKNPDLVKRNHFDFFNPKAGLSYRLSPKDRLYASYAVAHKEPNRDDFEANTEKPPKAEQLQDLEAGYDRNGDAYRIHANVYYMSYRNQLVPTGRINDVGAFTRSNIPESYRLGLELSGTVRFARIFSAEANAAFSRNRIDHFTEYIDDYDEGGQKKVEHGETDIAFSPDVVAGFTFTATPLKNLDISVLGKYVSLRYLDNTSDKDRRSLDPYFVNTLRINYTWHLRWIKEIGLNLLVNNLFNTRYNTNGYTYSYIEDGALHTENSYFPQAGTNFLVGVSLGF</sequence>
<keyword evidence="9 13" id="KW-0798">TonB box</keyword>
<keyword evidence="5 12" id="KW-0812">Transmembrane</keyword>
<dbReference type="PROSITE" id="PS52016">
    <property type="entry name" value="TONB_DEPENDENT_REC_3"/>
    <property type="match status" value="1"/>
</dbReference>
<keyword evidence="18" id="KW-1185">Reference proteome</keyword>
<evidence type="ECO:0000259" key="16">
    <source>
        <dbReference type="Pfam" id="PF07715"/>
    </source>
</evidence>
<evidence type="ECO:0000313" key="18">
    <source>
        <dbReference type="Proteomes" id="UP001501207"/>
    </source>
</evidence>
<dbReference type="SUPFAM" id="SSF56935">
    <property type="entry name" value="Porins"/>
    <property type="match status" value="1"/>
</dbReference>